<dbReference type="RefSeq" id="XP_024500490.1">
    <property type="nucleotide sequence ID" value="XM_024646294.1"/>
</dbReference>
<protein>
    <submittedName>
        <fullName evidence="1 3">Uncharacterized protein</fullName>
    </submittedName>
</protein>
<dbReference type="GeneID" id="36373649"/>
<organism evidence="1">
    <name type="scientific">Strongyloides ratti</name>
    <name type="common">Parasitic roundworm</name>
    <dbReference type="NCBI Taxonomy" id="34506"/>
    <lineage>
        <taxon>Eukaryota</taxon>
        <taxon>Metazoa</taxon>
        <taxon>Ecdysozoa</taxon>
        <taxon>Nematoda</taxon>
        <taxon>Chromadorea</taxon>
        <taxon>Rhabditida</taxon>
        <taxon>Tylenchina</taxon>
        <taxon>Panagrolaimomorpha</taxon>
        <taxon>Strongyloidoidea</taxon>
        <taxon>Strongyloididae</taxon>
        <taxon>Strongyloides</taxon>
    </lineage>
</organism>
<proteinExistence type="predicted"/>
<dbReference type="WBParaSite" id="SRAE_0000040700.1">
    <property type="protein sequence ID" value="SRAE_0000040700.1"/>
    <property type="gene ID" value="WBGene00256151"/>
</dbReference>
<sequence>MNFKTFQKSYISNPNEDLDFVYMVEKCGDEKIIRNNDLEKFFEIIILTENYSYFVNIFKLIKKRLGIVPNIMKFFVTKPHEEVKRKILEDNRKLLNDYISEFLLSESWELRDSGILLATILGRFVDQIPYEKMIDIIKYDRSEYVRASAIDYVKENYITLFMEDIWLFMTNEWNSIVRRSLIKVLIELPLKKLEENEKEKHITGIKNNLKILEMYSDDDDSWIIENIRKLNILYGIEIEDSQPLLKIKNNIDKNSLLEVILLECQNKEELQDKECYGD</sequence>
<gene>
    <name evidence="1 3 4" type="ORF">SRAE_0000040700</name>
</gene>
<reference evidence="3" key="3">
    <citation type="submission" date="2020-12" db="UniProtKB">
        <authorList>
            <consortium name="WormBaseParasite"/>
        </authorList>
    </citation>
    <scope>IDENTIFICATION</scope>
</reference>
<evidence type="ECO:0000313" key="2">
    <source>
        <dbReference type="Proteomes" id="UP000035682"/>
    </source>
</evidence>
<evidence type="ECO:0000313" key="4">
    <source>
        <dbReference type="WormBase" id="SRAE_0000040700"/>
    </source>
</evidence>
<keyword evidence="2" id="KW-1185">Reference proteome</keyword>
<name>A0A090KV48_STRRB</name>
<accession>A0A090KV48</accession>
<reference evidence="2" key="1">
    <citation type="submission" date="2014-09" db="EMBL/GenBank/DDBJ databases">
        <authorList>
            <person name="Martin A.A."/>
        </authorList>
    </citation>
    <scope>NUCLEOTIDE SEQUENCE</scope>
    <source>
        <strain evidence="2">ED321</strain>
    </source>
</reference>
<evidence type="ECO:0000313" key="1">
    <source>
        <dbReference type="EMBL" id="CEF61281.1"/>
    </source>
</evidence>
<reference evidence="1" key="2">
    <citation type="submission" date="2014-09" db="EMBL/GenBank/DDBJ databases">
        <authorList>
            <person name="Aslett A.Martin."/>
        </authorList>
    </citation>
    <scope>NUCLEOTIDE SEQUENCE</scope>
    <source>
        <strain evidence="1">ED321 Heterogonic</strain>
    </source>
</reference>
<dbReference type="CTD" id="36373649"/>
<dbReference type="Proteomes" id="UP000035682">
    <property type="component" value="Unplaced"/>
</dbReference>
<dbReference type="EMBL" id="LN609406">
    <property type="protein sequence ID" value="CEF61281.1"/>
    <property type="molecule type" value="Genomic_DNA"/>
</dbReference>
<evidence type="ECO:0000313" key="3">
    <source>
        <dbReference type="WBParaSite" id="SRAE_0000040700.1"/>
    </source>
</evidence>
<dbReference type="WormBase" id="SRAE_0000040700">
    <property type="protein sequence ID" value="SRP09366"/>
    <property type="gene ID" value="WBGene00256151"/>
</dbReference>
<dbReference type="AlphaFoldDB" id="A0A090KV48"/>